<evidence type="ECO:0000313" key="5">
    <source>
        <dbReference type="Proteomes" id="UP001501170"/>
    </source>
</evidence>
<dbReference type="CDD" id="cd07719">
    <property type="entry name" value="arylsulfatase_AtsA-like_MBL-fold"/>
    <property type="match status" value="1"/>
</dbReference>
<evidence type="ECO:0000256" key="3">
    <source>
        <dbReference type="ARBA" id="ARBA00022801"/>
    </source>
</evidence>
<protein>
    <submittedName>
        <fullName evidence="4">MBL fold metallo-hydrolase</fullName>
    </submittedName>
</protein>
<evidence type="ECO:0000256" key="1">
    <source>
        <dbReference type="ARBA" id="ARBA00022722"/>
    </source>
</evidence>
<accession>A0ABN3H361</accession>
<dbReference type="EMBL" id="BAAARB010000002">
    <property type="protein sequence ID" value="GAA2367908.1"/>
    <property type="molecule type" value="Genomic_DNA"/>
</dbReference>
<keyword evidence="2" id="KW-0255">Endonuclease</keyword>
<keyword evidence="5" id="KW-1185">Reference proteome</keyword>
<dbReference type="PROSITE" id="PS51318">
    <property type="entry name" value="TAT"/>
    <property type="match status" value="1"/>
</dbReference>
<organism evidence="4 5">
    <name type="scientific">Gordonia cholesterolivorans</name>
    <dbReference type="NCBI Taxonomy" id="559625"/>
    <lineage>
        <taxon>Bacteria</taxon>
        <taxon>Bacillati</taxon>
        <taxon>Actinomycetota</taxon>
        <taxon>Actinomycetes</taxon>
        <taxon>Mycobacteriales</taxon>
        <taxon>Gordoniaceae</taxon>
        <taxon>Gordonia</taxon>
    </lineage>
</organism>
<evidence type="ECO:0000313" key="4">
    <source>
        <dbReference type="EMBL" id="GAA2367908.1"/>
    </source>
</evidence>
<dbReference type="Proteomes" id="UP001501170">
    <property type="component" value="Unassembled WGS sequence"/>
</dbReference>
<dbReference type="InterPro" id="IPR006311">
    <property type="entry name" value="TAT_signal"/>
</dbReference>
<keyword evidence="3" id="KW-0378">Hydrolase</keyword>
<keyword evidence="1" id="KW-0540">Nuclease</keyword>
<dbReference type="Gene3D" id="3.60.15.10">
    <property type="entry name" value="Ribonuclease Z/Hydroxyacylglutathione hydrolase-like"/>
    <property type="match status" value="1"/>
</dbReference>
<gene>
    <name evidence="4" type="ORF">GCM10009855_03990</name>
</gene>
<reference evidence="4 5" key="1">
    <citation type="journal article" date="2019" name="Int. J. Syst. Evol. Microbiol.">
        <title>The Global Catalogue of Microorganisms (GCM) 10K type strain sequencing project: providing services to taxonomists for standard genome sequencing and annotation.</title>
        <authorList>
            <consortium name="The Broad Institute Genomics Platform"/>
            <consortium name="The Broad Institute Genome Sequencing Center for Infectious Disease"/>
            <person name="Wu L."/>
            <person name="Ma J."/>
        </authorList>
    </citation>
    <scope>NUCLEOTIDE SEQUENCE [LARGE SCALE GENOMIC DNA]</scope>
    <source>
        <strain evidence="4 5">JCM 16227</strain>
    </source>
</reference>
<dbReference type="InterPro" id="IPR036866">
    <property type="entry name" value="RibonucZ/Hydroxyglut_hydro"/>
</dbReference>
<dbReference type="PANTHER" id="PTHR46018:SF2">
    <property type="entry name" value="ZINC PHOSPHODIESTERASE ELAC PROTEIN 1"/>
    <property type="match status" value="1"/>
</dbReference>
<name>A0ABN3H361_9ACTN</name>
<proteinExistence type="predicted"/>
<sequence length="394" mass="42148">MNCGSHHEHVSRPVAEKASSNLGRRNFLRAALAGGAALTGAGLVAACGSTQPVASSLTPTAMPPDLQQSKLTLVPLGTKAGPPPATERVGISTALVVDGKTYLIDCGRSSVTQYKRSGLHYREMAGVFLTHLHADHVADYYNYFMMAGTTGEKNGDVVPTGIPVYGPGSAGGLPEALGGRRVTTVAPQSPTPGTREMTDRLHEAFAYNSNVLMRDAGFRDPRDIPDIHEIAIPAATGARWDNTAPDMAPFTVMEDDRVKVTATLVPHGPVFPSFAFRFDTDHGAVTFSGDTRHSENLIRLANSSDVLVHEALRIPPDAGLTEDVIDHHRKSHVFVNEVGPIAQKANVPSLVLSHIEETGGRTIDPKVWTEEAQRGYDGRVTVGEDMMVVPVAKR</sequence>
<comment type="caution">
    <text evidence="4">The sequence shown here is derived from an EMBL/GenBank/DDBJ whole genome shotgun (WGS) entry which is preliminary data.</text>
</comment>
<evidence type="ECO:0000256" key="2">
    <source>
        <dbReference type="ARBA" id="ARBA00022759"/>
    </source>
</evidence>
<dbReference type="PANTHER" id="PTHR46018">
    <property type="entry name" value="ZINC PHOSPHODIESTERASE ELAC PROTEIN 1"/>
    <property type="match status" value="1"/>
</dbReference>
<dbReference type="InterPro" id="IPR044094">
    <property type="entry name" value="AtsA-like_MBL-fold"/>
</dbReference>
<dbReference type="Pfam" id="PF23023">
    <property type="entry name" value="Anti-Pycsar_Apyc1"/>
    <property type="match status" value="1"/>
</dbReference>
<dbReference type="SUPFAM" id="SSF56281">
    <property type="entry name" value="Metallo-hydrolase/oxidoreductase"/>
    <property type="match status" value="1"/>
</dbReference>